<dbReference type="GO" id="GO:0005068">
    <property type="term" value="F:transmembrane receptor protein tyrosine kinase adaptor activity"/>
    <property type="evidence" value="ECO:0007669"/>
    <property type="project" value="TreeGrafter"/>
</dbReference>
<dbReference type="PROSITE" id="PS51376">
    <property type="entry name" value="DBB"/>
    <property type="match status" value="1"/>
</dbReference>
<accession>A0AAD4KAC0</accession>
<keyword evidence="1" id="KW-0175">Coiled coil</keyword>
<feature type="compositionally biased region" description="Polar residues" evidence="2">
    <location>
        <begin position="22"/>
        <end position="36"/>
    </location>
</feature>
<feature type="coiled-coil region" evidence="1">
    <location>
        <begin position="943"/>
        <end position="970"/>
    </location>
</feature>
<reference evidence="4" key="1">
    <citation type="journal article" date="2021" name="Mol. Ecol. Resour.">
        <title>Phylogenomic analyses of the genus Drosophila reveals genomic signals of climate adaptation.</title>
        <authorList>
            <person name="Li F."/>
            <person name="Rane R.V."/>
            <person name="Luria V."/>
            <person name="Xiong Z."/>
            <person name="Chen J."/>
            <person name="Li Z."/>
            <person name="Catullo R.A."/>
            <person name="Griffin P.C."/>
            <person name="Schiffer M."/>
            <person name="Pearce S."/>
            <person name="Lee S.F."/>
            <person name="McElroy K."/>
            <person name="Stocker A."/>
            <person name="Shirriffs J."/>
            <person name="Cockerell F."/>
            <person name="Coppin C."/>
            <person name="Sgro C.M."/>
            <person name="Karger A."/>
            <person name="Cain J.W."/>
            <person name="Weber J.A."/>
            <person name="Santpere G."/>
            <person name="Kirschner M.W."/>
            <person name="Hoffmann A.A."/>
            <person name="Oakeshott J.G."/>
            <person name="Zhang G."/>
        </authorList>
    </citation>
    <scope>NUCLEOTIDE SEQUENCE</scope>
    <source>
        <strain evidence="4">BGI-SZ-2011g</strain>
    </source>
</reference>
<dbReference type="Pfam" id="PF14545">
    <property type="entry name" value="DBB"/>
    <property type="match status" value="1"/>
</dbReference>
<feature type="non-terminal residue" evidence="4">
    <location>
        <position position="1269"/>
    </location>
</feature>
<feature type="compositionally biased region" description="Basic and acidic residues" evidence="2">
    <location>
        <begin position="1065"/>
        <end position="1074"/>
    </location>
</feature>
<proteinExistence type="predicted"/>
<dbReference type="GO" id="GO:0005104">
    <property type="term" value="F:fibroblast growth factor receptor binding"/>
    <property type="evidence" value="ECO:0007669"/>
    <property type="project" value="TreeGrafter"/>
</dbReference>
<dbReference type="GO" id="GO:0005829">
    <property type="term" value="C:cytosol"/>
    <property type="evidence" value="ECO:0007669"/>
    <property type="project" value="TreeGrafter"/>
</dbReference>
<dbReference type="SMART" id="SM01282">
    <property type="entry name" value="DBB"/>
    <property type="match status" value="1"/>
</dbReference>
<evidence type="ECO:0000259" key="3">
    <source>
        <dbReference type="PROSITE" id="PS51376"/>
    </source>
</evidence>
<dbReference type="InterPro" id="IPR052446">
    <property type="entry name" value="B-cell_PI3K-Signaling_Adptrs"/>
</dbReference>
<organism evidence="4 5">
    <name type="scientific">Drosophila rubida</name>
    <dbReference type="NCBI Taxonomy" id="30044"/>
    <lineage>
        <taxon>Eukaryota</taxon>
        <taxon>Metazoa</taxon>
        <taxon>Ecdysozoa</taxon>
        <taxon>Arthropoda</taxon>
        <taxon>Hexapoda</taxon>
        <taxon>Insecta</taxon>
        <taxon>Pterygota</taxon>
        <taxon>Neoptera</taxon>
        <taxon>Endopterygota</taxon>
        <taxon>Diptera</taxon>
        <taxon>Brachycera</taxon>
        <taxon>Muscomorpha</taxon>
        <taxon>Ephydroidea</taxon>
        <taxon>Drosophilidae</taxon>
        <taxon>Drosophila</taxon>
    </lineage>
</organism>
<evidence type="ECO:0000256" key="2">
    <source>
        <dbReference type="SAM" id="MobiDB-lite"/>
    </source>
</evidence>
<comment type="caution">
    <text evidence="4">The sequence shown here is derived from an EMBL/GenBank/DDBJ whole genome shotgun (WGS) entry which is preliminary data.</text>
</comment>
<feature type="region of interest" description="Disordered" evidence="2">
    <location>
        <begin position="1033"/>
        <end position="1078"/>
    </location>
</feature>
<feature type="compositionally biased region" description="Polar residues" evidence="2">
    <location>
        <begin position="174"/>
        <end position="184"/>
    </location>
</feature>
<protein>
    <recommendedName>
        <fullName evidence="3">DBB domain-containing protein</fullName>
    </recommendedName>
</protein>
<feature type="compositionally biased region" description="Low complexity" evidence="2">
    <location>
        <begin position="777"/>
        <end position="788"/>
    </location>
</feature>
<feature type="compositionally biased region" description="Low complexity" evidence="2">
    <location>
        <begin position="1243"/>
        <end position="1262"/>
    </location>
</feature>
<dbReference type="InterPro" id="IPR017893">
    <property type="entry name" value="DBB_domain"/>
</dbReference>
<evidence type="ECO:0000313" key="5">
    <source>
        <dbReference type="Proteomes" id="UP001200034"/>
    </source>
</evidence>
<feature type="region of interest" description="Disordered" evidence="2">
    <location>
        <begin position="1241"/>
        <end position="1269"/>
    </location>
</feature>
<evidence type="ECO:0000256" key="1">
    <source>
        <dbReference type="SAM" id="Coils"/>
    </source>
</evidence>
<dbReference type="EMBL" id="JAJJHW010000824">
    <property type="protein sequence ID" value="KAH8381673.1"/>
    <property type="molecule type" value="Genomic_DNA"/>
</dbReference>
<evidence type="ECO:0000313" key="4">
    <source>
        <dbReference type="EMBL" id="KAH8381673.1"/>
    </source>
</evidence>
<dbReference type="PANTHER" id="PTHR16267:SF11">
    <property type="entry name" value="STUMPS, ISOFORM E"/>
    <property type="match status" value="1"/>
</dbReference>
<name>A0AAD4KAC0_9MUSC</name>
<keyword evidence="5" id="KW-1185">Reference proteome</keyword>
<feature type="region of interest" description="Disordered" evidence="2">
    <location>
        <begin position="22"/>
        <end position="59"/>
    </location>
</feature>
<dbReference type="PANTHER" id="PTHR16267">
    <property type="entry name" value="BANK1/PIK3AP1 FAMILY MEMBER"/>
    <property type="match status" value="1"/>
</dbReference>
<feature type="compositionally biased region" description="Low complexity" evidence="2">
    <location>
        <begin position="1033"/>
        <end position="1056"/>
    </location>
</feature>
<gene>
    <name evidence="4" type="ORF">KR093_010515</name>
</gene>
<feature type="region of interest" description="Disordered" evidence="2">
    <location>
        <begin position="114"/>
        <end position="229"/>
    </location>
</feature>
<sequence length="1269" mass="139211">NLVFASSLSSVFADNPYYFYNDTKSPRTPDSQSSGKGFTIFKRRNSKGSSPRPVAGNPEQMRLMTSANLDTTATMAFGSPRGSFNSLGGFSQQSIELQPLMCRQRASESFRERLGSCNETHSSQCPGGGADHDDVFNASKSQRHHTLPSGGNGSSGTRRHSFGNWAQQQQQRQLNTSGSSTCTSPLIGPSSPDEVPSMLAPRPPVVSPNKFRGNSYRSRRDNCGNVNNTNGAPATGYGFGQPGYNMDDILIVTAKHSERAYLRATFLKNHFDKITKQRGRKPFNFLHIKIDDGPFSEEIAQKYQNTALQIFILCPALLALPHSFLMTQLSSIIRVEKVLAILLDVGEDKVKEMHKTALPGYYKWRRCVVRDNDQAQISNILGIATDILGRALCQRPPCQDNSSSGNSSSISRSLSSCSEGFTVLPKKVKQGQNKVLAMLAEPLKPVDVLKLLVEKSGELIEIRNFKCRNPYTIQFAIPESCMEISTMIEIRIEKNNKSLGARPIKCESRLRELEQLLRIEDSPIEFMCHALGVGPLERDGLDQHLLQCFQRNMPPNFHLLNGPYERQPHYFTRLESSPEEYPTLLHFAARWGFNRLCLQLMECPGGDTACGVRNCAGRTPAELAEQEGHHKLAQNIVSFSEFHNLTMVYHYFKGIENPSSGASSPGAQTKPTATAAAAAATSAAATSAAAAAGKNGTQVVIGALPASPRGKPPKQLPTAAEYMEMSSGSERENTPEVRAKTETMAISNLNYISVETEDENLQCSATEKHLESSKVLGTTPTTGPEQTTNELRINEPPYYQSKEQNNSHDVVDAAASASNSSADDKFSQECSQLLENQANAAGNDYVMQPSNIPVQQQQPDDGNYLFQPSNRPVEEPLRPSRSTMRLPQIAPAYGTLKRSASDASSSTRNANADDELAEIMHDFKNNVLSLGEVELLVEKWKHRNDVQQSFREKQEQIDQMRREYVRVNDLFKSQLKRDTPLERIKKLFSRQKAAEKQQQQLHSQSCVDSLLDETKSSIATSCSLKSSARPISSLSLQSVSSSSSSSGRLSTGSNCSGASLGDSGTHSDHEDRRQFGCRLGHPGTLLDNYLVPPPPRPVFTPVSTPGDERHQIVFPSPMSSCSRLHTPTSPTGSDHYQMFPSNIPVYGNGNGNGQPLSTSQSSSYLNTIIETKEQDTQHYQNGVTLQPIKLNERPNIIYGKLTKSNSSSGCSSFKPKQVACPQVGCIEVQAEVYQNVGRTAEETTATSPNDTAAAAAKEAATESPNYMNC</sequence>
<feature type="domain" description="DBB" evidence="3">
    <location>
        <begin position="423"/>
        <end position="560"/>
    </location>
</feature>
<dbReference type="AlphaFoldDB" id="A0AAD4KAC0"/>
<dbReference type="Proteomes" id="UP001200034">
    <property type="component" value="Unassembled WGS sequence"/>
</dbReference>
<feature type="region of interest" description="Disordered" evidence="2">
    <location>
        <begin position="767"/>
        <end position="810"/>
    </location>
</feature>